<name>A0A1Y3U2M0_9ACTN</name>
<accession>A0A1Y3U2M0</accession>
<dbReference type="InterPro" id="IPR003740">
    <property type="entry name" value="YitT"/>
</dbReference>
<evidence type="ECO:0000256" key="3">
    <source>
        <dbReference type="ARBA" id="ARBA00022692"/>
    </source>
</evidence>
<evidence type="ECO:0000256" key="5">
    <source>
        <dbReference type="ARBA" id="ARBA00023136"/>
    </source>
</evidence>
<evidence type="ECO:0000256" key="4">
    <source>
        <dbReference type="ARBA" id="ARBA00022989"/>
    </source>
</evidence>
<feature type="transmembrane region" description="Helical" evidence="6">
    <location>
        <begin position="128"/>
        <end position="147"/>
    </location>
</feature>
<dbReference type="Pfam" id="PF10035">
    <property type="entry name" value="DUF2179"/>
    <property type="match status" value="1"/>
</dbReference>
<feature type="transmembrane region" description="Helical" evidence="6">
    <location>
        <begin position="168"/>
        <end position="189"/>
    </location>
</feature>
<dbReference type="PIRSF" id="PIRSF006483">
    <property type="entry name" value="Membrane_protein_YitT"/>
    <property type="match status" value="1"/>
</dbReference>
<sequence>MTTAPGSLSDRVLELARLTLVRRVITAGAVVASALLQAFLIQAFVNPANLLPSGFTGIAVLIDRITALFGVRISTDLGMLALNIPLAFICWNRISKRFVFFSMMQVALSAAFLRIFDFQPLLDDQIMLVVFGGFISGLSIAIALKAGASTGGTDFISLLVANRTGKTIWGFIFASNCALLVVFGALFGWEHAAYSIVFQFIATKTIDSFYHRYDRVTLQITTRHADAVMDAYIASFQHGISCAEVIGGYSRQRMYLLHTVVSTYESEDIVRLVREVDPGAVINVFRTDNFVGGWWGGHVDEPVPTAVPDPAKLRAREAARRSRQGLMQDDGR</sequence>
<organism evidence="8 9">
    <name type="scientific">Enorma massiliensis</name>
    <dbReference type="NCBI Taxonomy" id="1472761"/>
    <lineage>
        <taxon>Bacteria</taxon>
        <taxon>Bacillati</taxon>
        <taxon>Actinomycetota</taxon>
        <taxon>Coriobacteriia</taxon>
        <taxon>Coriobacteriales</taxon>
        <taxon>Coriobacteriaceae</taxon>
        <taxon>Enorma</taxon>
    </lineage>
</organism>
<keyword evidence="5 6" id="KW-0472">Membrane</keyword>
<dbReference type="Proteomes" id="UP000196560">
    <property type="component" value="Unassembled WGS sequence"/>
</dbReference>
<evidence type="ECO:0000256" key="6">
    <source>
        <dbReference type="SAM" id="Phobius"/>
    </source>
</evidence>
<dbReference type="Pfam" id="PF02588">
    <property type="entry name" value="YitT_membrane"/>
    <property type="match status" value="1"/>
</dbReference>
<keyword evidence="2" id="KW-1003">Cell membrane</keyword>
<keyword evidence="3 6" id="KW-0812">Transmembrane</keyword>
<dbReference type="PANTHER" id="PTHR33545">
    <property type="entry name" value="UPF0750 MEMBRANE PROTEIN YITT-RELATED"/>
    <property type="match status" value="1"/>
</dbReference>
<dbReference type="GO" id="GO:0005886">
    <property type="term" value="C:plasma membrane"/>
    <property type="evidence" value="ECO:0007669"/>
    <property type="project" value="UniProtKB-SubCell"/>
</dbReference>
<proteinExistence type="predicted"/>
<keyword evidence="4 6" id="KW-1133">Transmembrane helix</keyword>
<evidence type="ECO:0000313" key="9">
    <source>
        <dbReference type="Proteomes" id="UP000196560"/>
    </source>
</evidence>
<dbReference type="RefSeq" id="WP_087186323.1">
    <property type="nucleotide sequence ID" value="NZ_NFHO01000005.1"/>
</dbReference>
<feature type="transmembrane region" description="Helical" evidence="6">
    <location>
        <begin position="20"/>
        <end position="45"/>
    </location>
</feature>
<gene>
    <name evidence="8" type="ORF">B5G21_05305</name>
</gene>
<evidence type="ECO:0000256" key="2">
    <source>
        <dbReference type="ARBA" id="ARBA00022475"/>
    </source>
</evidence>
<comment type="caution">
    <text evidence="8">The sequence shown here is derived from an EMBL/GenBank/DDBJ whole genome shotgun (WGS) entry which is preliminary data.</text>
</comment>
<feature type="transmembrane region" description="Helical" evidence="6">
    <location>
        <begin position="65"/>
        <end position="91"/>
    </location>
</feature>
<dbReference type="eggNOG" id="COG1284">
    <property type="taxonomic scope" value="Bacteria"/>
</dbReference>
<evidence type="ECO:0000256" key="1">
    <source>
        <dbReference type="ARBA" id="ARBA00004651"/>
    </source>
</evidence>
<evidence type="ECO:0000313" key="8">
    <source>
        <dbReference type="EMBL" id="OUN43024.1"/>
    </source>
</evidence>
<keyword evidence="9" id="KW-1185">Reference proteome</keyword>
<dbReference type="Gene3D" id="3.30.70.120">
    <property type="match status" value="1"/>
</dbReference>
<evidence type="ECO:0000259" key="7">
    <source>
        <dbReference type="Pfam" id="PF10035"/>
    </source>
</evidence>
<dbReference type="STRING" id="1118060.GCA_000311845_01437"/>
<dbReference type="PANTHER" id="PTHR33545:SF5">
    <property type="entry name" value="UPF0750 MEMBRANE PROTEIN YITT"/>
    <property type="match status" value="1"/>
</dbReference>
<feature type="domain" description="DUF2179" evidence="7">
    <location>
        <begin position="238"/>
        <end position="292"/>
    </location>
</feature>
<dbReference type="InterPro" id="IPR051461">
    <property type="entry name" value="UPF0750_membrane"/>
</dbReference>
<dbReference type="AlphaFoldDB" id="A0A1Y3U2M0"/>
<protein>
    <submittedName>
        <fullName evidence="8">Membrane protein</fullName>
    </submittedName>
</protein>
<feature type="transmembrane region" description="Helical" evidence="6">
    <location>
        <begin position="98"/>
        <end position="116"/>
    </location>
</feature>
<dbReference type="InterPro" id="IPR019264">
    <property type="entry name" value="DUF2179"/>
</dbReference>
<comment type="subcellular location">
    <subcellularLocation>
        <location evidence="1">Cell membrane</location>
        <topology evidence="1">Multi-pass membrane protein</topology>
    </subcellularLocation>
</comment>
<reference evidence="9" key="1">
    <citation type="submission" date="2017-04" db="EMBL/GenBank/DDBJ databases">
        <title>Function of individual gut microbiota members based on whole genome sequencing of pure cultures obtained from chicken caecum.</title>
        <authorList>
            <person name="Medvecky M."/>
            <person name="Cejkova D."/>
            <person name="Polansky O."/>
            <person name="Karasova D."/>
            <person name="Kubasova T."/>
            <person name="Cizek A."/>
            <person name="Rychlik I."/>
        </authorList>
    </citation>
    <scope>NUCLEOTIDE SEQUENCE [LARGE SCALE GENOMIC DNA]</scope>
    <source>
        <strain evidence="9">An70</strain>
    </source>
</reference>
<dbReference type="InterPro" id="IPR015867">
    <property type="entry name" value="N-reg_PII/ATP_PRibTrfase_C"/>
</dbReference>
<dbReference type="EMBL" id="NFHO01000005">
    <property type="protein sequence ID" value="OUN43024.1"/>
    <property type="molecule type" value="Genomic_DNA"/>
</dbReference>